<gene>
    <name evidence="3" type="ORF">HHI36_022800</name>
</gene>
<feature type="compositionally biased region" description="Basic and acidic residues" evidence="1">
    <location>
        <begin position="63"/>
        <end position="76"/>
    </location>
</feature>
<dbReference type="AlphaFoldDB" id="A0ABD2PEM5"/>
<organism evidence="3 4">
    <name type="scientific">Cryptolaemus montrouzieri</name>
    <dbReference type="NCBI Taxonomy" id="559131"/>
    <lineage>
        <taxon>Eukaryota</taxon>
        <taxon>Metazoa</taxon>
        <taxon>Ecdysozoa</taxon>
        <taxon>Arthropoda</taxon>
        <taxon>Hexapoda</taxon>
        <taxon>Insecta</taxon>
        <taxon>Pterygota</taxon>
        <taxon>Neoptera</taxon>
        <taxon>Endopterygota</taxon>
        <taxon>Coleoptera</taxon>
        <taxon>Polyphaga</taxon>
        <taxon>Cucujiformia</taxon>
        <taxon>Coccinelloidea</taxon>
        <taxon>Coccinellidae</taxon>
        <taxon>Scymninae</taxon>
        <taxon>Scymnini</taxon>
        <taxon>Cryptolaemus</taxon>
    </lineage>
</organism>
<dbReference type="InterPro" id="IPR011029">
    <property type="entry name" value="DEATH-like_dom_sf"/>
</dbReference>
<dbReference type="Gene3D" id="1.10.533.10">
    <property type="entry name" value="Death Domain, Fas"/>
    <property type="match status" value="1"/>
</dbReference>
<proteinExistence type="predicted"/>
<keyword evidence="4" id="KW-1185">Reference proteome</keyword>
<dbReference type="CDD" id="cd01670">
    <property type="entry name" value="Death"/>
    <property type="match status" value="1"/>
</dbReference>
<evidence type="ECO:0000256" key="1">
    <source>
        <dbReference type="SAM" id="MobiDB-lite"/>
    </source>
</evidence>
<comment type="caution">
    <text evidence="3">The sequence shown here is derived from an EMBL/GenBank/DDBJ whole genome shotgun (WGS) entry which is preliminary data.</text>
</comment>
<name>A0ABD2PEM5_9CUCU</name>
<dbReference type="EMBL" id="JABFTP020000186">
    <property type="protein sequence ID" value="KAL3289364.1"/>
    <property type="molecule type" value="Genomic_DNA"/>
</dbReference>
<dbReference type="SUPFAM" id="SSF47986">
    <property type="entry name" value="DEATH domain"/>
    <property type="match status" value="1"/>
</dbReference>
<feature type="region of interest" description="Disordered" evidence="1">
    <location>
        <begin position="22"/>
        <end position="90"/>
    </location>
</feature>
<dbReference type="Pfam" id="PF00531">
    <property type="entry name" value="Death"/>
    <property type="match status" value="1"/>
</dbReference>
<dbReference type="Proteomes" id="UP001516400">
    <property type="component" value="Unassembled WGS sequence"/>
</dbReference>
<sequence>MNMNKIVFTLYRMSVVSNDSNDLTTDALPSPPRENLDHVQNTNPSRNEDVNNASSKHSNSSNSRKESDSDESDHCCSRNNSNNHPKRFTNKISEGIPATSAFANVINISNASGVQIGSNYTYIIKHTKDNDIKKTKHVPKTDKIISLLNSQELVTEKDLPFFASHMDEAWKETARKLDYSEGQISQFHSDFINSGIKEVIHQLLLDWLRNNGEAATMGKLIDALWNTGQKDCVMRWSQK</sequence>
<reference evidence="3 4" key="1">
    <citation type="journal article" date="2021" name="BMC Biol.">
        <title>Horizontally acquired antibacterial genes associated with adaptive radiation of ladybird beetles.</title>
        <authorList>
            <person name="Li H.S."/>
            <person name="Tang X.F."/>
            <person name="Huang Y.H."/>
            <person name="Xu Z.Y."/>
            <person name="Chen M.L."/>
            <person name="Du X.Y."/>
            <person name="Qiu B.Y."/>
            <person name="Chen P.T."/>
            <person name="Zhang W."/>
            <person name="Slipinski A."/>
            <person name="Escalona H.E."/>
            <person name="Waterhouse R.M."/>
            <person name="Zwick A."/>
            <person name="Pang H."/>
        </authorList>
    </citation>
    <scope>NUCLEOTIDE SEQUENCE [LARGE SCALE GENOMIC DNA]</scope>
    <source>
        <strain evidence="3">SYSU2018</strain>
    </source>
</reference>
<feature type="domain" description="Death" evidence="2">
    <location>
        <begin position="155"/>
        <end position="233"/>
    </location>
</feature>
<evidence type="ECO:0000313" key="3">
    <source>
        <dbReference type="EMBL" id="KAL3289364.1"/>
    </source>
</evidence>
<dbReference type="PROSITE" id="PS50017">
    <property type="entry name" value="DEATH_DOMAIN"/>
    <property type="match status" value="1"/>
</dbReference>
<feature type="compositionally biased region" description="Polar residues" evidence="1">
    <location>
        <begin position="38"/>
        <end position="53"/>
    </location>
</feature>
<protein>
    <recommendedName>
        <fullName evidence="2">Death domain-containing protein</fullName>
    </recommendedName>
</protein>
<evidence type="ECO:0000259" key="2">
    <source>
        <dbReference type="PROSITE" id="PS50017"/>
    </source>
</evidence>
<evidence type="ECO:0000313" key="4">
    <source>
        <dbReference type="Proteomes" id="UP001516400"/>
    </source>
</evidence>
<accession>A0ABD2PEM5</accession>
<dbReference type="InterPro" id="IPR000488">
    <property type="entry name" value="Death_dom"/>
</dbReference>